<dbReference type="Pfam" id="PF17930">
    <property type="entry name" value="LpxI_N"/>
    <property type="match status" value="1"/>
</dbReference>
<dbReference type="PANTHER" id="PTHR39962:SF1">
    <property type="entry name" value="LPXI FAMILY PROTEIN"/>
    <property type="match status" value="1"/>
</dbReference>
<dbReference type="EMBL" id="JBEPLY010000005">
    <property type="protein sequence ID" value="MET3599896.1"/>
    <property type="molecule type" value="Genomic_DNA"/>
</dbReference>
<feature type="domain" description="LpxI C-terminal" evidence="1">
    <location>
        <begin position="146"/>
        <end position="281"/>
    </location>
</feature>
<evidence type="ECO:0000259" key="2">
    <source>
        <dbReference type="Pfam" id="PF17930"/>
    </source>
</evidence>
<protein>
    <submittedName>
        <fullName evidence="3">DUF1009 family protein</fullName>
    </submittedName>
</protein>
<gene>
    <name evidence="3" type="ORF">ABID12_001836</name>
</gene>
<dbReference type="Proteomes" id="UP001549164">
    <property type="component" value="Unassembled WGS sequence"/>
</dbReference>
<evidence type="ECO:0000259" key="1">
    <source>
        <dbReference type="Pfam" id="PF06230"/>
    </source>
</evidence>
<dbReference type="InterPro" id="IPR043167">
    <property type="entry name" value="LpxI_C_sf"/>
</dbReference>
<dbReference type="RefSeq" id="WP_354433972.1">
    <property type="nucleotide sequence ID" value="NZ_JBEPLY010000005.1"/>
</dbReference>
<keyword evidence="4" id="KW-1185">Reference proteome</keyword>
<evidence type="ECO:0000313" key="3">
    <source>
        <dbReference type="EMBL" id="MET3599896.1"/>
    </source>
</evidence>
<organism evidence="3 4">
    <name type="scientific">Martelella mangrovi</name>
    <dbReference type="NCBI Taxonomy" id="1397477"/>
    <lineage>
        <taxon>Bacteria</taxon>
        <taxon>Pseudomonadati</taxon>
        <taxon>Pseudomonadota</taxon>
        <taxon>Alphaproteobacteria</taxon>
        <taxon>Hyphomicrobiales</taxon>
        <taxon>Aurantimonadaceae</taxon>
        <taxon>Martelella</taxon>
    </lineage>
</organism>
<dbReference type="Gene3D" id="3.40.140.80">
    <property type="match status" value="1"/>
</dbReference>
<comment type="caution">
    <text evidence="3">The sequence shown here is derived from an EMBL/GenBank/DDBJ whole genome shotgun (WGS) entry which is preliminary data.</text>
</comment>
<dbReference type="Gene3D" id="3.40.50.20">
    <property type="match status" value="1"/>
</dbReference>
<evidence type="ECO:0000313" key="4">
    <source>
        <dbReference type="Proteomes" id="UP001549164"/>
    </source>
</evidence>
<sequence length="293" mass="30806">MSAASASGSEPVAIIAGNGRLPFYVAEAARQAGTPPFIIQLRSERSHDWTDFDHMEADIGAFRPVVTALQKRGIRKVVLSGGVTTRPDLFGLRPTARVFLSLPSILKKLKSGGDDKVLRMVIDLFERHGFEIIAAQAIAGDLLATTGVLGTVAPDREAIGDIRAAAEAARTIGAMDIGQGAVSLGGRVVALEGAEGTDQMLERVRTMRESGRISRKHRGALVKLCKPQQDLRADLPSIGPETVRAASAAGLGGIAVEAGRALVLDRAETIAEADRAGLFLYGLEPDEIAAPAS</sequence>
<reference evidence="3 4" key="1">
    <citation type="submission" date="2024-06" db="EMBL/GenBank/DDBJ databases">
        <title>Genomic Encyclopedia of Type Strains, Phase IV (KMG-IV): sequencing the most valuable type-strain genomes for metagenomic binning, comparative biology and taxonomic classification.</title>
        <authorList>
            <person name="Goeker M."/>
        </authorList>
    </citation>
    <scope>NUCLEOTIDE SEQUENCE [LARGE SCALE GENOMIC DNA]</scope>
    <source>
        <strain evidence="3 4">DSM 28102</strain>
    </source>
</reference>
<proteinExistence type="predicted"/>
<dbReference type="InterPro" id="IPR010415">
    <property type="entry name" value="LpxI_C"/>
</dbReference>
<accession>A0ABV2IAV4</accession>
<name>A0ABV2IAV4_9HYPH</name>
<dbReference type="Pfam" id="PF06230">
    <property type="entry name" value="LpxI_C"/>
    <property type="match status" value="1"/>
</dbReference>
<dbReference type="InterPro" id="IPR053174">
    <property type="entry name" value="LpxI"/>
</dbReference>
<dbReference type="InterPro" id="IPR041255">
    <property type="entry name" value="LpxI_N"/>
</dbReference>
<dbReference type="PANTHER" id="PTHR39962">
    <property type="entry name" value="BLL4848 PROTEIN"/>
    <property type="match status" value="1"/>
</dbReference>
<feature type="domain" description="LpxI N-terminal" evidence="2">
    <location>
        <begin position="12"/>
        <end position="142"/>
    </location>
</feature>